<sequence length="64" mass="6821">IAIKCVLRSSSSIFKAFIFELGLPTNINALSSSLPHSISESSSVYSSFSISFFSLSASISEITL</sequence>
<dbReference type="EMBL" id="HACA01008290">
    <property type="protein sequence ID" value="CDW25651.1"/>
    <property type="molecule type" value="Transcribed_RNA"/>
</dbReference>
<proteinExistence type="predicted"/>
<name>A0A0K2TJF6_LEPSM</name>
<feature type="non-terminal residue" evidence="1">
    <location>
        <position position="1"/>
    </location>
</feature>
<reference evidence="1" key="1">
    <citation type="submission" date="2014-05" db="EMBL/GenBank/DDBJ databases">
        <authorList>
            <person name="Chronopoulou M."/>
        </authorList>
    </citation>
    <scope>NUCLEOTIDE SEQUENCE</scope>
    <source>
        <tissue evidence="1">Whole organism</tissue>
    </source>
</reference>
<dbReference type="AlphaFoldDB" id="A0A0K2TJF6"/>
<organism evidence="1">
    <name type="scientific">Lepeophtheirus salmonis</name>
    <name type="common">Salmon louse</name>
    <name type="synonym">Caligus salmonis</name>
    <dbReference type="NCBI Taxonomy" id="72036"/>
    <lineage>
        <taxon>Eukaryota</taxon>
        <taxon>Metazoa</taxon>
        <taxon>Ecdysozoa</taxon>
        <taxon>Arthropoda</taxon>
        <taxon>Crustacea</taxon>
        <taxon>Multicrustacea</taxon>
        <taxon>Hexanauplia</taxon>
        <taxon>Copepoda</taxon>
        <taxon>Siphonostomatoida</taxon>
        <taxon>Caligidae</taxon>
        <taxon>Lepeophtheirus</taxon>
    </lineage>
</organism>
<evidence type="ECO:0000313" key="1">
    <source>
        <dbReference type="EMBL" id="CDW25651.1"/>
    </source>
</evidence>
<protein>
    <submittedName>
        <fullName evidence="1">Uncharacterized protein</fullName>
    </submittedName>
</protein>
<accession>A0A0K2TJF6</accession>